<dbReference type="PANTHER" id="PTHR34857:SF2">
    <property type="entry name" value="SLL0384 PROTEIN"/>
    <property type="match status" value="1"/>
</dbReference>
<feature type="transmembrane region" description="Helical" evidence="6">
    <location>
        <begin position="108"/>
        <end position="127"/>
    </location>
</feature>
<dbReference type="InterPro" id="IPR003339">
    <property type="entry name" value="ABC/ECF_trnsptr_transmembrane"/>
</dbReference>
<protein>
    <submittedName>
        <fullName evidence="7">Cobalt ECF transporter T component CbiQ</fullName>
    </submittedName>
</protein>
<dbReference type="PANTHER" id="PTHR34857">
    <property type="entry name" value="SLL0384 PROTEIN"/>
    <property type="match status" value="1"/>
</dbReference>
<comment type="caution">
    <text evidence="7">The sequence shown here is derived from an EMBL/GenBank/DDBJ whole genome shotgun (WGS) entry which is preliminary data.</text>
</comment>
<feature type="transmembrane region" description="Helical" evidence="6">
    <location>
        <begin position="67"/>
        <end position="88"/>
    </location>
</feature>
<evidence type="ECO:0000256" key="3">
    <source>
        <dbReference type="ARBA" id="ARBA00022692"/>
    </source>
</evidence>
<dbReference type="AlphaFoldDB" id="A0A7C3PJF0"/>
<evidence type="ECO:0000256" key="5">
    <source>
        <dbReference type="ARBA" id="ARBA00023136"/>
    </source>
</evidence>
<dbReference type="InterPro" id="IPR051611">
    <property type="entry name" value="ECF_transporter_component"/>
</dbReference>
<name>A0A7C3PJF0_9CYAN</name>
<dbReference type="GO" id="GO:0043190">
    <property type="term" value="C:ATP-binding cassette (ABC) transporter complex"/>
    <property type="evidence" value="ECO:0007669"/>
    <property type="project" value="InterPro"/>
</dbReference>
<evidence type="ECO:0000256" key="6">
    <source>
        <dbReference type="SAM" id="Phobius"/>
    </source>
</evidence>
<feature type="transmembrane region" description="Helical" evidence="6">
    <location>
        <begin position="20"/>
        <end position="47"/>
    </location>
</feature>
<feature type="transmembrane region" description="Helical" evidence="6">
    <location>
        <begin position="134"/>
        <end position="152"/>
    </location>
</feature>
<keyword evidence="3 6" id="KW-0812">Transmembrane</keyword>
<reference evidence="7" key="1">
    <citation type="journal article" date="2020" name="mSystems">
        <title>Genome- and Community-Level Interaction Insights into Carbon Utilization and Element Cycling Functions of Hydrothermarchaeota in Hydrothermal Sediment.</title>
        <authorList>
            <person name="Zhou Z."/>
            <person name="Liu Y."/>
            <person name="Xu W."/>
            <person name="Pan J."/>
            <person name="Luo Z.H."/>
            <person name="Li M."/>
        </authorList>
    </citation>
    <scope>NUCLEOTIDE SEQUENCE [LARGE SCALE GENOMIC DNA]</scope>
    <source>
        <strain evidence="7">SpSt-418</strain>
    </source>
</reference>
<dbReference type="EMBL" id="DSRU01000233">
    <property type="protein sequence ID" value="HFM99276.1"/>
    <property type="molecule type" value="Genomic_DNA"/>
</dbReference>
<evidence type="ECO:0000313" key="7">
    <source>
        <dbReference type="EMBL" id="HFM99276.1"/>
    </source>
</evidence>
<keyword evidence="4 6" id="KW-1133">Transmembrane helix</keyword>
<dbReference type="Pfam" id="PF02361">
    <property type="entry name" value="CbiQ"/>
    <property type="match status" value="1"/>
</dbReference>
<accession>A0A7C3PJF0</accession>
<keyword evidence="5 6" id="KW-0472">Membrane</keyword>
<gene>
    <name evidence="7" type="primary">cbiQ</name>
    <name evidence="7" type="ORF">ENR64_16260</name>
</gene>
<feature type="transmembrane region" description="Helical" evidence="6">
    <location>
        <begin position="230"/>
        <end position="252"/>
    </location>
</feature>
<dbReference type="InterPro" id="IPR012809">
    <property type="entry name" value="ECF_CbiQ"/>
</dbReference>
<comment type="subcellular location">
    <subcellularLocation>
        <location evidence="1">Cell membrane</location>
        <topology evidence="1">Multi-pass membrane protein</topology>
    </subcellularLocation>
</comment>
<evidence type="ECO:0000256" key="2">
    <source>
        <dbReference type="ARBA" id="ARBA00022475"/>
    </source>
</evidence>
<sequence length="255" mass="28748">MYTPQNSWLHAWEPRFKLLGFSALILAFAMVRQWQLLPFIVLLTAVLYRTSQLPLDFLTRRLRYPGLILLGLVGLLPFISGQTVIWQWGLLTLRQEGCLAVGLIAGRFFSITTLGLLLLATTPFVVLVRSLRSLGLPVLIADMTLLSYRYLFDIGDNFNTMRTAMRLRGFQHHAKRLITLSWLNQLASLAGSLLIRSYEQSERVYQAMRLRGYSPHTRPPKTQSAALSSWHGFALGSVLLMAVGVIAADFVVSRV</sequence>
<evidence type="ECO:0000256" key="4">
    <source>
        <dbReference type="ARBA" id="ARBA00022989"/>
    </source>
</evidence>
<dbReference type="NCBIfam" id="TIGR02454">
    <property type="entry name" value="ECF_T_CbiQ"/>
    <property type="match status" value="1"/>
</dbReference>
<keyword evidence="2" id="KW-1003">Cell membrane</keyword>
<dbReference type="GO" id="GO:0006824">
    <property type="term" value="P:cobalt ion transport"/>
    <property type="evidence" value="ECO:0007669"/>
    <property type="project" value="InterPro"/>
</dbReference>
<organism evidence="7">
    <name type="scientific">Oscillatoriales cyanobacterium SpSt-418</name>
    <dbReference type="NCBI Taxonomy" id="2282169"/>
    <lineage>
        <taxon>Bacteria</taxon>
        <taxon>Bacillati</taxon>
        <taxon>Cyanobacteriota</taxon>
        <taxon>Cyanophyceae</taxon>
        <taxon>Oscillatoriophycideae</taxon>
        <taxon>Oscillatoriales</taxon>
    </lineage>
</organism>
<dbReference type="CDD" id="cd16914">
    <property type="entry name" value="EcfT"/>
    <property type="match status" value="1"/>
</dbReference>
<evidence type="ECO:0000256" key="1">
    <source>
        <dbReference type="ARBA" id="ARBA00004651"/>
    </source>
</evidence>
<proteinExistence type="predicted"/>